<feature type="active site" evidence="9">
    <location>
        <position position="265"/>
    </location>
</feature>
<feature type="active site" evidence="9">
    <location>
        <position position="175"/>
    </location>
</feature>
<dbReference type="InterPro" id="IPR023009">
    <property type="entry name" value="Tyrosine_recombinase_XerC/XerD"/>
</dbReference>
<dbReference type="CDD" id="cd00798">
    <property type="entry name" value="INT_XerDC_C"/>
    <property type="match status" value="1"/>
</dbReference>
<keyword evidence="13" id="KW-1185">Reference proteome</keyword>
<dbReference type="InterPro" id="IPR050090">
    <property type="entry name" value="Tyrosine_recombinase_XerCD"/>
</dbReference>
<evidence type="ECO:0000256" key="3">
    <source>
        <dbReference type="ARBA" id="ARBA00022618"/>
    </source>
</evidence>
<evidence type="ECO:0000256" key="9">
    <source>
        <dbReference type="HAMAP-Rule" id="MF_01808"/>
    </source>
</evidence>
<keyword evidence="2 9" id="KW-0963">Cytoplasm</keyword>
<feature type="active site" evidence="9">
    <location>
        <position position="151"/>
    </location>
</feature>
<feature type="active site" description="O-(3'-phospho-DNA)-tyrosine intermediate" evidence="9">
    <location>
        <position position="274"/>
    </location>
</feature>
<dbReference type="HAMAP" id="MF_01808">
    <property type="entry name" value="Recomb_XerC_XerD"/>
    <property type="match status" value="1"/>
</dbReference>
<comment type="subunit">
    <text evidence="9">Forms a cyclic heterotetrameric complex composed of two molecules of XerC and two molecules of XerD.</text>
</comment>
<evidence type="ECO:0000313" key="12">
    <source>
        <dbReference type="EMBL" id="AER66268.1"/>
    </source>
</evidence>
<dbReference type="SUPFAM" id="SSF56349">
    <property type="entry name" value="DNA breaking-rejoining enzymes"/>
    <property type="match status" value="1"/>
</dbReference>
<dbReference type="GO" id="GO:0005737">
    <property type="term" value="C:cytoplasm"/>
    <property type="evidence" value="ECO:0007669"/>
    <property type="project" value="UniProtKB-SubCell"/>
</dbReference>
<accession>G7V8A6</accession>
<comment type="function">
    <text evidence="9">Site-specific tyrosine recombinase, which acts by catalyzing the cutting and rejoining of the recombining DNA molecules. The XerC-XerD complex is essential to convert dimers of the bacterial chromosome into monomers to permit their segregation at cell division. It also contributes to the segregational stability of plasmids.</text>
</comment>
<evidence type="ECO:0000256" key="6">
    <source>
        <dbReference type="ARBA" id="ARBA00023125"/>
    </source>
</evidence>
<feature type="domain" description="Tyr recombinase" evidence="10">
    <location>
        <begin position="112"/>
        <end position="287"/>
    </location>
</feature>
<protein>
    <recommendedName>
        <fullName evidence="9">Tyrosine recombinase XerC</fullName>
    </recommendedName>
</protein>
<comment type="similarity">
    <text evidence="9">Belongs to the 'phage' integrase family. XerC subfamily.</text>
</comment>
<keyword evidence="3 9" id="KW-0132">Cell division</keyword>
<evidence type="ECO:0000256" key="8">
    <source>
        <dbReference type="ARBA" id="ARBA00023306"/>
    </source>
</evidence>
<dbReference type="GO" id="GO:0003677">
    <property type="term" value="F:DNA binding"/>
    <property type="evidence" value="ECO:0007669"/>
    <property type="project" value="UniProtKB-UniRule"/>
</dbReference>
<dbReference type="InterPro" id="IPR004107">
    <property type="entry name" value="Integrase_SAM-like_N"/>
</dbReference>
<dbReference type="PANTHER" id="PTHR30349">
    <property type="entry name" value="PHAGE INTEGRASE-RELATED"/>
    <property type="match status" value="1"/>
</dbReference>
<dbReference type="Pfam" id="PF00589">
    <property type="entry name" value="Phage_integrase"/>
    <property type="match status" value="1"/>
</dbReference>
<evidence type="ECO:0000313" key="13">
    <source>
        <dbReference type="Proteomes" id="UP000005868"/>
    </source>
</evidence>
<feature type="active site" evidence="9">
    <location>
        <position position="242"/>
    </location>
</feature>
<dbReference type="AlphaFoldDB" id="G7V8A6"/>
<evidence type="ECO:0000256" key="5">
    <source>
        <dbReference type="ARBA" id="ARBA00022908"/>
    </source>
</evidence>
<dbReference type="eggNOG" id="COG4974">
    <property type="taxonomic scope" value="Bacteria"/>
</dbReference>
<dbReference type="STRING" id="580340.Tlie_0533"/>
<feature type="active site" evidence="9">
    <location>
        <position position="239"/>
    </location>
</feature>
<keyword evidence="7 9" id="KW-0233">DNA recombination</keyword>
<comment type="subcellular location">
    <subcellularLocation>
        <location evidence="1 9">Cytoplasm</location>
    </subcellularLocation>
</comment>
<proteinExistence type="inferred from homology"/>
<dbReference type="Gene3D" id="1.10.443.10">
    <property type="entry name" value="Intergrase catalytic core"/>
    <property type="match status" value="1"/>
</dbReference>
<evidence type="ECO:0000256" key="4">
    <source>
        <dbReference type="ARBA" id="ARBA00022829"/>
    </source>
</evidence>
<dbReference type="PANTHER" id="PTHR30349:SF81">
    <property type="entry name" value="TYROSINE RECOMBINASE XERC"/>
    <property type="match status" value="1"/>
</dbReference>
<keyword evidence="8 9" id="KW-0131">Cell cycle</keyword>
<gene>
    <name evidence="9" type="primary">xerC</name>
    <name evidence="12" type="ordered locus">Tlie_0533</name>
</gene>
<keyword evidence="6 9" id="KW-0238">DNA-binding</keyword>
<dbReference type="PROSITE" id="PS51898">
    <property type="entry name" value="TYR_RECOMBINASE"/>
    <property type="match status" value="1"/>
</dbReference>
<dbReference type="Proteomes" id="UP000005868">
    <property type="component" value="Chromosome"/>
</dbReference>
<dbReference type="GO" id="GO:0007059">
    <property type="term" value="P:chromosome segregation"/>
    <property type="evidence" value="ECO:0007669"/>
    <property type="project" value="UniProtKB-UniRule"/>
</dbReference>
<dbReference type="InterPro" id="IPR044068">
    <property type="entry name" value="CB"/>
</dbReference>
<reference evidence="12 13" key="2">
    <citation type="journal article" date="2012" name="Stand. Genomic Sci.">
        <title>Genome sequence of the moderately thermophilic, amino-acid-degrading and sulfur-reducing bacterium Thermovirga lienii type strain (Cas60314(T)).</title>
        <authorList>
            <person name="Goker M."/>
            <person name="Saunders E."/>
            <person name="Lapidus A."/>
            <person name="Nolan M."/>
            <person name="Lucas S."/>
            <person name="Hammon N."/>
            <person name="Deshpande S."/>
            <person name="Cheng J.F."/>
            <person name="Han C."/>
            <person name="Tapia R."/>
            <person name="Goodwin L.A."/>
            <person name="Pitluck S."/>
            <person name="Liolios K."/>
            <person name="Mavromatis K."/>
            <person name="Pagani I."/>
            <person name="Ivanova N."/>
            <person name="Mikhailova N."/>
            <person name="Pati A."/>
            <person name="Chen A."/>
            <person name="Palaniappan K."/>
            <person name="Land M."/>
            <person name="Chang Y.J."/>
            <person name="Jeffries C.D."/>
            <person name="Brambilla E.M."/>
            <person name="Rohde M."/>
            <person name="Spring S."/>
            <person name="Detter J.C."/>
            <person name="Woyke T."/>
            <person name="Bristow J."/>
            <person name="Eisen J.A."/>
            <person name="Markowitz V."/>
            <person name="Hugenholtz P."/>
            <person name="Kyrpides N.C."/>
            <person name="Klenk H.P."/>
        </authorList>
    </citation>
    <scope>NUCLEOTIDE SEQUENCE [LARGE SCALE GENOMIC DNA]</scope>
    <source>
        <strain evidence="13">ATCC BAA-1197 / DSM 17291 / Cas60314</strain>
    </source>
</reference>
<evidence type="ECO:0000256" key="2">
    <source>
        <dbReference type="ARBA" id="ARBA00022490"/>
    </source>
</evidence>
<name>G7V8A6_THELD</name>
<dbReference type="GO" id="GO:0009037">
    <property type="term" value="F:tyrosine-based site-specific recombinase activity"/>
    <property type="evidence" value="ECO:0007669"/>
    <property type="project" value="UniProtKB-UniRule"/>
</dbReference>
<keyword evidence="4 9" id="KW-0159">Chromosome partition</keyword>
<feature type="domain" description="Core-binding (CB)" evidence="11">
    <location>
        <begin position="5"/>
        <end position="91"/>
    </location>
</feature>
<evidence type="ECO:0000259" key="11">
    <source>
        <dbReference type="PROSITE" id="PS51900"/>
    </source>
</evidence>
<reference evidence="13" key="1">
    <citation type="submission" date="2011-10" db="EMBL/GenBank/DDBJ databases">
        <title>The complete genome of chromosome of Thermovirga lienii DSM 17291.</title>
        <authorList>
            <consortium name="US DOE Joint Genome Institute (JGI-PGF)"/>
            <person name="Lucas S."/>
            <person name="Copeland A."/>
            <person name="Lapidus A."/>
            <person name="Glavina del Rio T."/>
            <person name="Dalin E."/>
            <person name="Tice H."/>
            <person name="Bruce D."/>
            <person name="Goodwin L."/>
            <person name="Pitluck S."/>
            <person name="Peters L."/>
            <person name="Mikhailova N."/>
            <person name="Saunders E."/>
            <person name="Kyrpides N."/>
            <person name="Mavromatis K."/>
            <person name="Ivanova N."/>
            <person name="Last F.I."/>
            <person name="Brettin T."/>
            <person name="Detter J.C."/>
            <person name="Han C."/>
            <person name="Larimer F."/>
            <person name="Land M."/>
            <person name="Hauser L."/>
            <person name="Markowitz V."/>
            <person name="Cheng J.-F."/>
            <person name="Hugenholtz P."/>
            <person name="Woyke T."/>
            <person name="Wu D."/>
            <person name="Spring S."/>
            <person name="Schroeder M."/>
            <person name="Brambilla E.-M."/>
            <person name="Klenk H.-P."/>
            <person name="Eisen J.A."/>
        </authorList>
    </citation>
    <scope>NUCLEOTIDE SEQUENCE [LARGE SCALE GENOMIC DNA]</scope>
    <source>
        <strain evidence="13">ATCC BAA-1197 / DSM 17291 / Cas60314</strain>
    </source>
</reference>
<keyword evidence="5 9" id="KW-0229">DNA integration</keyword>
<evidence type="ECO:0000256" key="1">
    <source>
        <dbReference type="ARBA" id="ARBA00004496"/>
    </source>
</evidence>
<dbReference type="Gene3D" id="1.10.150.130">
    <property type="match status" value="1"/>
</dbReference>
<organism evidence="12 13">
    <name type="scientific">Thermovirga lienii (strain ATCC BAA-1197 / DSM 17291 / Cas60314)</name>
    <dbReference type="NCBI Taxonomy" id="580340"/>
    <lineage>
        <taxon>Bacteria</taxon>
        <taxon>Thermotogati</taxon>
        <taxon>Synergistota</taxon>
        <taxon>Synergistia</taxon>
        <taxon>Synergistales</taxon>
        <taxon>Thermovirgaceae</taxon>
        <taxon>Thermovirga</taxon>
    </lineage>
</organism>
<sequence>MFMSMKIEEAVDLYLDWLKYGRGKSENTTVNYAVDLCQFSDYLASQGVEDVESISSGHVRAFLRDVVGFGYARTSAARKLSAIKGWTAFLKERGLVASDVAARLKGPRIPKRLPRALPYDDVVKLIEEGPRGDNASRDRAVLELLYGCGLRIAEAAVLRWDQVDLEERWIRVVGKGDKERIVPLGRYAVNALKEWRAQRRSSDVYVFPGEKGGPITVRTLRRIVVRCARNVGLSGVTPHALRHSFATHMLERGANLRVLQELLGHESLLTTQRYLKVTAEQLKQSYIKAHPRAVFGGKDV</sequence>
<dbReference type="InterPro" id="IPR002104">
    <property type="entry name" value="Integrase_catalytic"/>
</dbReference>
<evidence type="ECO:0000256" key="7">
    <source>
        <dbReference type="ARBA" id="ARBA00023172"/>
    </source>
</evidence>
<dbReference type="KEGG" id="tli:Tlie_0533"/>
<dbReference type="HOGENOM" id="CLU_027562_9_0_0"/>
<dbReference type="InterPro" id="IPR013762">
    <property type="entry name" value="Integrase-like_cat_sf"/>
</dbReference>
<dbReference type="Pfam" id="PF02899">
    <property type="entry name" value="Phage_int_SAM_1"/>
    <property type="match status" value="1"/>
</dbReference>
<evidence type="ECO:0000259" key="10">
    <source>
        <dbReference type="PROSITE" id="PS51898"/>
    </source>
</evidence>
<dbReference type="GO" id="GO:0006313">
    <property type="term" value="P:DNA transposition"/>
    <property type="evidence" value="ECO:0007669"/>
    <property type="project" value="UniProtKB-UniRule"/>
</dbReference>
<dbReference type="InterPro" id="IPR011010">
    <property type="entry name" value="DNA_brk_join_enz"/>
</dbReference>
<dbReference type="InterPro" id="IPR010998">
    <property type="entry name" value="Integrase_recombinase_N"/>
</dbReference>
<dbReference type="PROSITE" id="PS51900">
    <property type="entry name" value="CB"/>
    <property type="match status" value="1"/>
</dbReference>
<dbReference type="GO" id="GO:0051301">
    <property type="term" value="P:cell division"/>
    <property type="evidence" value="ECO:0007669"/>
    <property type="project" value="UniProtKB-KW"/>
</dbReference>
<dbReference type="EMBL" id="CP003096">
    <property type="protein sequence ID" value="AER66268.1"/>
    <property type="molecule type" value="Genomic_DNA"/>
</dbReference>